<dbReference type="InParanoid" id="A0A2H3D5R3"/>
<evidence type="ECO:0000313" key="2">
    <source>
        <dbReference type="Proteomes" id="UP000217790"/>
    </source>
</evidence>
<proteinExistence type="predicted"/>
<evidence type="ECO:0000313" key="1">
    <source>
        <dbReference type="EMBL" id="PBK90585.1"/>
    </source>
</evidence>
<name>A0A2H3D5R3_ARMGA</name>
<dbReference type="Proteomes" id="UP000217790">
    <property type="component" value="Unassembled WGS sequence"/>
</dbReference>
<sequence length="153" mass="16527">MSSRRKLYLLVTCIPRLKEIVESGIAEDDVRHGGVCIHLVSGITTWVLAWYGKERCCIEGVVGVDHLRSILACGFLDGIAAVALDSPSSAANDDVAIDPEMGLVVFSARKCEEVIGIIKGKGRQLESEEAVGRYGTIEKTPTDSELAKYETTS</sequence>
<dbReference type="AlphaFoldDB" id="A0A2H3D5R3"/>
<keyword evidence="2" id="KW-1185">Reference proteome</keyword>
<dbReference type="EMBL" id="KZ293665">
    <property type="protein sequence ID" value="PBK90585.1"/>
    <property type="molecule type" value="Genomic_DNA"/>
</dbReference>
<accession>A0A2H3D5R3</accession>
<reference evidence="2" key="1">
    <citation type="journal article" date="2017" name="Nat. Ecol. Evol.">
        <title>Genome expansion and lineage-specific genetic innovations in the forest pathogenic fungi Armillaria.</title>
        <authorList>
            <person name="Sipos G."/>
            <person name="Prasanna A.N."/>
            <person name="Walter M.C."/>
            <person name="O'Connor E."/>
            <person name="Balint B."/>
            <person name="Krizsan K."/>
            <person name="Kiss B."/>
            <person name="Hess J."/>
            <person name="Varga T."/>
            <person name="Slot J."/>
            <person name="Riley R."/>
            <person name="Boka B."/>
            <person name="Rigling D."/>
            <person name="Barry K."/>
            <person name="Lee J."/>
            <person name="Mihaltcheva S."/>
            <person name="LaButti K."/>
            <person name="Lipzen A."/>
            <person name="Waldron R."/>
            <person name="Moloney N.M."/>
            <person name="Sperisen C."/>
            <person name="Kredics L."/>
            <person name="Vagvoelgyi C."/>
            <person name="Patrignani A."/>
            <person name="Fitzpatrick D."/>
            <person name="Nagy I."/>
            <person name="Doyle S."/>
            <person name="Anderson J.B."/>
            <person name="Grigoriev I.V."/>
            <person name="Gueldener U."/>
            <person name="Muensterkoetter M."/>
            <person name="Nagy L.G."/>
        </authorList>
    </citation>
    <scope>NUCLEOTIDE SEQUENCE [LARGE SCALE GENOMIC DNA]</scope>
    <source>
        <strain evidence="2">Ar21-2</strain>
    </source>
</reference>
<organism evidence="1 2">
    <name type="scientific">Armillaria gallica</name>
    <name type="common">Bulbous honey fungus</name>
    <name type="synonym">Armillaria bulbosa</name>
    <dbReference type="NCBI Taxonomy" id="47427"/>
    <lineage>
        <taxon>Eukaryota</taxon>
        <taxon>Fungi</taxon>
        <taxon>Dikarya</taxon>
        <taxon>Basidiomycota</taxon>
        <taxon>Agaricomycotina</taxon>
        <taxon>Agaricomycetes</taxon>
        <taxon>Agaricomycetidae</taxon>
        <taxon>Agaricales</taxon>
        <taxon>Marasmiineae</taxon>
        <taxon>Physalacriaceae</taxon>
        <taxon>Armillaria</taxon>
    </lineage>
</organism>
<gene>
    <name evidence="1" type="ORF">ARMGADRAFT_1032575</name>
</gene>
<protein>
    <submittedName>
        <fullName evidence="1">Uncharacterized protein</fullName>
    </submittedName>
</protein>